<protein>
    <submittedName>
        <fullName evidence="3">Site-specific recombinase XerD</fullName>
    </submittedName>
</protein>
<dbReference type="KEGG" id="cpas:Clopa_4929"/>
<evidence type="ECO:0000313" key="3">
    <source>
        <dbReference type="EMBL" id="AGK99598.1"/>
    </source>
</evidence>
<dbReference type="GO" id="GO:0003677">
    <property type="term" value="F:DNA binding"/>
    <property type="evidence" value="ECO:0007669"/>
    <property type="project" value="InterPro"/>
</dbReference>
<dbReference type="PROSITE" id="PS51898">
    <property type="entry name" value="TYR_RECOMBINASE"/>
    <property type="match status" value="1"/>
</dbReference>
<dbReference type="PATRIC" id="fig|86416.3.peg.4917"/>
<dbReference type="PANTHER" id="PTHR30349:SF82">
    <property type="entry name" value="INTEGRASE_RECOMBINASE YOEC-RELATED"/>
    <property type="match status" value="1"/>
</dbReference>
<keyword evidence="1" id="KW-0233">DNA recombination</keyword>
<dbReference type="SUPFAM" id="SSF56349">
    <property type="entry name" value="DNA breaking-rejoining enzymes"/>
    <property type="match status" value="1"/>
</dbReference>
<dbReference type="CDD" id="cd01192">
    <property type="entry name" value="INT_C_like_3"/>
    <property type="match status" value="1"/>
</dbReference>
<feature type="domain" description="Tyr recombinase" evidence="2">
    <location>
        <begin position="11"/>
        <end position="195"/>
    </location>
</feature>
<geneLocation type="plasmid" evidence="3 4">
    <name>pCLOPA01</name>
</geneLocation>
<evidence type="ECO:0000259" key="2">
    <source>
        <dbReference type="PROSITE" id="PS51898"/>
    </source>
</evidence>
<dbReference type="GO" id="GO:0006310">
    <property type="term" value="P:DNA recombination"/>
    <property type="evidence" value="ECO:0007669"/>
    <property type="project" value="UniProtKB-KW"/>
</dbReference>
<proteinExistence type="predicted"/>
<dbReference type="PANTHER" id="PTHR30349">
    <property type="entry name" value="PHAGE INTEGRASE-RELATED"/>
    <property type="match status" value="1"/>
</dbReference>
<gene>
    <name evidence="3" type="ORF">Clopa_4929</name>
</gene>
<accession>R4KAL0</accession>
<keyword evidence="3" id="KW-0614">Plasmid</keyword>
<sequence>MANDKMKKGSKTVEPIKSKREIQAVKNYLSGKNLRDYTIFVVGINSALRVSDIVKLKWEDVFYEIGELKKEIRLIEKKTSKQKVFPINQSMKKALLEYFEYADKPSDNKYIFKSRQGGNSHLSVKMAWRIFKDIQDNVKLSTHIGTHSMRKTFCFMAWKQGVPIETLMKILNHGSQSVTKRYIGITQEEINDVYLNINL</sequence>
<name>R4KAL0_CLOPA</name>
<dbReference type="RefSeq" id="WP_015617864.1">
    <property type="nucleotide sequence ID" value="NC_021183.1"/>
</dbReference>
<dbReference type="InterPro" id="IPR013762">
    <property type="entry name" value="Integrase-like_cat_sf"/>
</dbReference>
<dbReference type="HOGENOM" id="CLU_027562_33_1_9"/>
<organism evidence="3 4">
    <name type="scientific">Clostridium pasteurianum BC1</name>
    <dbReference type="NCBI Taxonomy" id="86416"/>
    <lineage>
        <taxon>Bacteria</taxon>
        <taxon>Bacillati</taxon>
        <taxon>Bacillota</taxon>
        <taxon>Clostridia</taxon>
        <taxon>Eubacteriales</taxon>
        <taxon>Clostridiaceae</taxon>
        <taxon>Clostridium</taxon>
    </lineage>
</organism>
<dbReference type="EMBL" id="CP003262">
    <property type="protein sequence ID" value="AGK99598.1"/>
    <property type="molecule type" value="Genomic_DNA"/>
</dbReference>
<dbReference type="GO" id="GO:0015074">
    <property type="term" value="P:DNA integration"/>
    <property type="evidence" value="ECO:0007669"/>
    <property type="project" value="InterPro"/>
</dbReference>
<dbReference type="Gene3D" id="1.10.443.10">
    <property type="entry name" value="Intergrase catalytic core"/>
    <property type="match status" value="1"/>
</dbReference>
<dbReference type="AlphaFoldDB" id="R4KAL0"/>
<keyword evidence="4" id="KW-1185">Reference proteome</keyword>
<dbReference type="InterPro" id="IPR002104">
    <property type="entry name" value="Integrase_catalytic"/>
</dbReference>
<evidence type="ECO:0000256" key="1">
    <source>
        <dbReference type="ARBA" id="ARBA00023172"/>
    </source>
</evidence>
<dbReference type="InterPro" id="IPR050090">
    <property type="entry name" value="Tyrosine_recombinase_XerCD"/>
</dbReference>
<reference evidence="3 4" key="1">
    <citation type="submission" date="2012-01" db="EMBL/GenBank/DDBJ databases">
        <title>Complete sequence of plasmid of Clostridium pasteurianum BC1.</title>
        <authorList>
            <consortium name="US DOE Joint Genome Institute"/>
            <person name="Lucas S."/>
            <person name="Han J."/>
            <person name="Lapidus A."/>
            <person name="Cheng J.-F."/>
            <person name="Goodwin L."/>
            <person name="Pitluck S."/>
            <person name="Peters L."/>
            <person name="Mikhailova N."/>
            <person name="Teshima H."/>
            <person name="Detter J.C."/>
            <person name="Han C."/>
            <person name="Tapia R."/>
            <person name="Land M."/>
            <person name="Hauser L."/>
            <person name="Kyrpides N."/>
            <person name="Ivanova N."/>
            <person name="Pagani I."/>
            <person name="Dunn J."/>
            <person name="Taghavi S."/>
            <person name="Francis A."/>
            <person name="van der Lelie D."/>
            <person name="Woyke T."/>
        </authorList>
    </citation>
    <scope>NUCLEOTIDE SEQUENCE [LARGE SCALE GENOMIC DNA]</scope>
    <source>
        <strain evidence="3 4">BC1</strain>
        <plasmid evidence="3 4">pCLOPA01</plasmid>
    </source>
</reference>
<dbReference type="Proteomes" id="UP000013523">
    <property type="component" value="Plasmid pCLOPA01"/>
</dbReference>
<evidence type="ECO:0000313" key="4">
    <source>
        <dbReference type="Proteomes" id="UP000013523"/>
    </source>
</evidence>
<dbReference type="Pfam" id="PF00589">
    <property type="entry name" value="Phage_integrase"/>
    <property type="match status" value="1"/>
</dbReference>
<dbReference type="InterPro" id="IPR011010">
    <property type="entry name" value="DNA_brk_join_enz"/>
</dbReference>